<keyword evidence="2" id="KW-1185">Reference proteome</keyword>
<dbReference type="RefSeq" id="WP_184534575.1">
    <property type="nucleotide sequence ID" value="NZ_JACHJW010000001.1"/>
</dbReference>
<proteinExistence type="predicted"/>
<gene>
    <name evidence="1" type="ORF">FHR38_002226</name>
</gene>
<comment type="caution">
    <text evidence="1">The sequence shown here is derived from an EMBL/GenBank/DDBJ whole genome shotgun (WGS) entry which is preliminary data.</text>
</comment>
<reference evidence="1 2" key="1">
    <citation type="submission" date="2020-08" db="EMBL/GenBank/DDBJ databases">
        <title>Sequencing the genomes of 1000 actinobacteria strains.</title>
        <authorList>
            <person name="Klenk H.-P."/>
        </authorList>
    </citation>
    <scope>NUCLEOTIDE SEQUENCE [LARGE SCALE GENOMIC DNA]</scope>
    <source>
        <strain evidence="1 2">DSM 45886</strain>
    </source>
</reference>
<dbReference type="AlphaFoldDB" id="A0A7W7SPC4"/>
<dbReference type="Proteomes" id="UP000578819">
    <property type="component" value="Unassembled WGS sequence"/>
</dbReference>
<protein>
    <submittedName>
        <fullName evidence="1">Uncharacterized protein</fullName>
    </submittedName>
</protein>
<evidence type="ECO:0000313" key="1">
    <source>
        <dbReference type="EMBL" id="MBB4958493.1"/>
    </source>
</evidence>
<sequence length="225" mass="23055">MDLLDHLAEPASDLLARVDRTLTLGGVPAGHPIAPLLRRLRALPGAAAGAIIALQPAPLAAAGQMLRELTRVYDQPQAALAATGTWQGSAADAFDIQRAALAEHLTGGTESLLGRLTATADHADALVEWATRSRAELASTLVAALGSAEAVTLVTGVGAEDSAPGDPGAVRAAAAVGARTLSTVADAYEQAETLLHRWPPRLSELILRPSVEGATGFDQTTRIGS</sequence>
<name>A0A7W7SPC4_9ACTN</name>
<accession>A0A7W7SPC4</accession>
<dbReference type="EMBL" id="JACHJW010000001">
    <property type="protein sequence ID" value="MBB4958493.1"/>
    <property type="molecule type" value="Genomic_DNA"/>
</dbReference>
<organism evidence="1 2">
    <name type="scientific">Micromonospora polyrhachis</name>
    <dbReference type="NCBI Taxonomy" id="1282883"/>
    <lineage>
        <taxon>Bacteria</taxon>
        <taxon>Bacillati</taxon>
        <taxon>Actinomycetota</taxon>
        <taxon>Actinomycetes</taxon>
        <taxon>Micromonosporales</taxon>
        <taxon>Micromonosporaceae</taxon>
        <taxon>Micromonospora</taxon>
    </lineage>
</organism>
<evidence type="ECO:0000313" key="2">
    <source>
        <dbReference type="Proteomes" id="UP000578819"/>
    </source>
</evidence>